<dbReference type="Pfam" id="PF04203">
    <property type="entry name" value="Sortase"/>
    <property type="match status" value="1"/>
</dbReference>
<dbReference type="Gene3D" id="2.40.260.10">
    <property type="entry name" value="Sortase"/>
    <property type="match status" value="1"/>
</dbReference>
<gene>
    <name evidence="3" type="ORF">BJZ21_002925</name>
</gene>
<dbReference type="InterPro" id="IPR005754">
    <property type="entry name" value="Sortase"/>
</dbReference>
<dbReference type="InterPro" id="IPR042001">
    <property type="entry name" value="Sortase_F"/>
</dbReference>
<dbReference type="CDD" id="cd05829">
    <property type="entry name" value="Sortase_F"/>
    <property type="match status" value="1"/>
</dbReference>
<reference evidence="3 4" key="1">
    <citation type="submission" date="2020-07" db="EMBL/GenBank/DDBJ databases">
        <title>Sequencing the genomes of 1000 actinobacteria strains.</title>
        <authorList>
            <person name="Klenk H.-P."/>
        </authorList>
    </citation>
    <scope>NUCLEOTIDE SEQUENCE [LARGE SCALE GENOMIC DNA]</scope>
    <source>
        <strain evidence="3 4">DSM 21350</strain>
    </source>
</reference>
<comment type="caution">
    <text evidence="3">The sequence shown here is derived from an EMBL/GenBank/DDBJ whole genome shotgun (WGS) entry which is preliminary data.</text>
</comment>
<feature type="region of interest" description="Disordered" evidence="2">
    <location>
        <begin position="38"/>
        <end position="79"/>
    </location>
</feature>
<feature type="compositionally biased region" description="Low complexity" evidence="2">
    <location>
        <begin position="52"/>
        <end position="61"/>
    </location>
</feature>
<dbReference type="RefSeq" id="WP_179664427.1">
    <property type="nucleotide sequence ID" value="NZ_JACCBG010000001.1"/>
</dbReference>
<dbReference type="InterPro" id="IPR023365">
    <property type="entry name" value="Sortase_dom-sf"/>
</dbReference>
<evidence type="ECO:0000256" key="2">
    <source>
        <dbReference type="SAM" id="MobiDB-lite"/>
    </source>
</evidence>
<dbReference type="GO" id="GO:0016787">
    <property type="term" value="F:hydrolase activity"/>
    <property type="evidence" value="ECO:0007669"/>
    <property type="project" value="UniProtKB-KW"/>
</dbReference>
<evidence type="ECO:0000313" key="4">
    <source>
        <dbReference type="Proteomes" id="UP000535511"/>
    </source>
</evidence>
<evidence type="ECO:0000256" key="1">
    <source>
        <dbReference type="ARBA" id="ARBA00022801"/>
    </source>
</evidence>
<keyword evidence="1" id="KW-0378">Hydrolase</keyword>
<keyword evidence="4" id="KW-1185">Reference proteome</keyword>
<organism evidence="3 4">
    <name type="scientific">Nocardioides panaciterrulae</name>
    <dbReference type="NCBI Taxonomy" id="661492"/>
    <lineage>
        <taxon>Bacteria</taxon>
        <taxon>Bacillati</taxon>
        <taxon>Actinomycetota</taxon>
        <taxon>Actinomycetes</taxon>
        <taxon>Propionibacteriales</taxon>
        <taxon>Nocardioidaceae</taxon>
        <taxon>Nocardioides</taxon>
    </lineage>
</organism>
<name>A0A7Y9E8A7_9ACTN</name>
<accession>A0A7Y9E8A7</accession>
<protein>
    <submittedName>
        <fullName evidence="3">LPXTG-site transpeptidase (Sortase) family protein</fullName>
    </submittedName>
</protein>
<dbReference type="AlphaFoldDB" id="A0A7Y9E8A7"/>
<dbReference type="Proteomes" id="UP000535511">
    <property type="component" value="Unassembled WGS sequence"/>
</dbReference>
<proteinExistence type="predicted"/>
<evidence type="ECO:0000313" key="3">
    <source>
        <dbReference type="EMBL" id="NYD42842.1"/>
    </source>
</evidence>
<dbReference type="EMBL" id="JACCBG010000001">
    <property type="protein sequence ID" value="NYD42842.1"/>
    <property type="molecule type" value="Genomic_DNA"/>
</dbReference>
<dbReference type="SUPFAM" id="SSF63817">
    <property type="entry name" value="Sortase"/>
    <property type="match status" value="1"/>
</dbReference>
<sequence>MSSASHDRRPRRRGRLLVLALAVAVLGAVLVTVAVRDQQSAPSPRAAGRVQAPTRPAAAGPDGPGGGRGSRQPVPLGPSRPVRIAIPAIGVDSPVNPIGLAEDGSLAVPQPGPRLDEAAWFENSPTPGQPGPAIIEGHVDSPEGPSVFFRLGAVKPGEIIRVWRADGIVTTFRINAVRDFSKASFPTQLVYGGDLSAPTLRLITCSDFNTTTHHHEGNEVVFAHLVHHTDHPGRDAS</sequence>